<protein>
    <submittedName>
        <fullName evidence="2">Uncharacterized protein</fullName>
    </submittedName>
</protein>
<name>A6P0E3_9FIRM</name>
<comment type="caution">
    <text evidence="2">The sequence shown here is derived from an EMBL/GenBank/DDBJ whole genome shotgun (WGS) entry which is preliminary data.</text>
</comment>
<reference evidence="2 3" key="1">
    <citation type="submission" date="2007-04" db="EMBL/GenBank/DDBJ databases">
        <authorList>
            <person name="Fulton L."/>
            <person name="Clifton S."/>
            <person name="Fulton B."/>
            <person name="Xu J."/>
            <person name="Minx P."/>
            <person name="Pepin K.H."/>
            <person name="Johnson M."/>
            <person name="Thiruvilangam P."/>
            <person name="Bhonagiri V."/>
            <person name="Nash W.E."/>
            <person name="Mardis E.R."/>
            <person name="Wilson R.K."/>
        </authorList>
    </citation>
    <scope>NUCLEOTIDE SEQUENCE [LARGE SCALE GENOMIC DNA]</scope>
    <source>
        <strain evidence="2 3">ATCC 29799</strain>
    </source>
</reference>
<accession>A6P0E3</accession>
<sequence length="35" mass="4052">MHPRPPERRKTGPGQCPRPWNFVSGKFTSRHVHVA</sequence>
<proteinExistence type="predicted"/>
<dbReference type="Proteomes" id="UP000003639">
    <property type="component" value="Unassembled WGS sequence"/>
</dbReference>
<gene>
    <name evidence="2" type="ORF">BACCAP_03954</name>
</gene>
<feature type="region of interest" description="Disordered" evidence="1">
    <location>
        <begin position="1"/>
        <end position="35"/>
    </location>
</feature>
<evidence type="ECO:0000313" key="2">
    <source>
        <dbReference type="EMBL" id="EDM98294.1"/>
    </source>
</evidence>
<organism evidence="2 3">
    <name type="scientific">Pseudoflavonifractor capillosus ATCC 29799</name>
    <dbReference type="NCBI Taxonomy" id="411467"/>
    <lineage>
        <taxon>Bacteria</taxon>
        <taxon>Bacillati</taxon>
        <taxon>Bacillota</taxon>
        <taxon>Clostridia</taxon>
        <taxon>Eubacteriales</taxon>
        <taxon>Oscillospiraceae</taxon>
        <taxon>Pseudoflavonifractor</taxon>
    </lineage>
</organism>
<keyword evidence="3" id="KW-1185">Reference proteome</keyword>
<feature type="compositionally biased region" description="Basic and acidic residues" evidence="1">
    <location>
        <begin position="1"/>
        <end position="10"/>
    </location>
</feature>
<evidence type="ECO:0000313" key="3">
    <source>
        <dbReference type="Proteomes" id="UP000003639"/>
    </source>
</evidence>
<reference evidence="2 3" key="2">
    <citation type="submission" date="2007-06" db="EMBL/GenBank/DDBJ databases">
        <title>Draft genome sequence of Pseudoflavonifractor capillosus ATCC 29799.</title>
        <authorList>
            <person name="Sudarsanam P."/>
            <person name="Ley R."/>
            <person name="Guruge J."/>
            <person name="Turnbaugh P.J."/>
            <person name="Mahowald M."/>
            <person name="Liep D."/>
            <person name="Gordon J."/>
        </authorList>
    </citation>
    <scope>NUCLEOTIDE SEQUENCE [LARGE SCALE GENOMIC DNA]</scope>
    <source>
        <strain evidence="2 3">ATCC 29799</strain>
    </source>
</reference>
<evidence type="ECO:0000256" key="1">
    <source>
        <dbReference type="SAM" id="MobiDB-lite"/>
    </source>
</evidence>
<dbReference type="AlphaFoldDB" id="A6P0E3"/>
<dbReference type="EMBL" id="AAXG02000041">
    <property type="protein sequence ID" value="EDM98294.1"/>
    <property type="molecule type" value="Genomic_DNA"/>
</dbReference>